<dbReference type="OrthoDB" id="255789at2"/>
<feature type="region of interest" description="Disordered" evidence="1">
    <location>
        <begin position="326"/>
        <end position="349"/>
    </location>
</feature>
<evidence type="ECO:0000256" key="1">
    <source>
        <dbReference type="SAM" id="MobiDB-lite"/>
    </source>
</evidence>
<keyword evidence="4" id="KW-0378">Hydrolase</keyword>
<name>A0A517U6C8_9BACT</name>
<dbReference type="GO" id="GO:0008233">
    <property type="term" value="F:peptidase activity"/>
    <property type="evidence" value="ECO:0007669"/>
    <property type="project" value="UniProtKB-KW"/>
</dbReference>
<keyword evidence="5" id="KW-1185">Reference proteome</keyword>
<evidence type="ECO:0000259" key="3">
    <source>
        <dbReference type="PROSITE" id="PS50106"/>
    </source>
</evidence>
<sequence length="349" mass="38001" precursor="true">MKVRKWKGLWGALAIAFPALAVVVAQSPVAAFADEEVEVAEGRITELSPERGDRPAVVTEEGEEAKVAAPKYWIGLQGRPIDNRVLRTQLQLAGDVGVAIETVMPESPAEKAGLRQDDILVAVDGEPLSDLAYLQSVVAEKHDKPIELKVLRLAKEEVIKVTPEEIPAEVLERLAAQQQRQNPMGMLQGGNFDPQALMEQLRQQGGQGGMRMIGPGMIFGGQGAQVPNGVSVNVTRDGDGKATITIQKGDETYTVEGDDAEAIAKLPDDVRPFVEQMLNRDESVFGALPNFIPGDLRQFDAGGAGDQVDRMNQKMLERMERLEQRLRELQEERDAAPAEKSHGDEDPSA</sequence>
<organism evidence="4 5">
    <name type="scientific">Lacipirellula limnantheis</name>
    <dbReference type="NCBI Taxonomy" id="2528024"/>
    <lineage>
        <taxon>Bacteria</taxon>
        <taxon>Pseudomonadati</taxon>
        <taxon>Planctomycetota</taxon>
        <taxon>Planctomycetia</taxon>
        <taxon>Pirellulales</taxon>
        <taxon>Lacipirellulaceae</taxon>
        <taxon>Lacipirellula</taxon>
    </lineage>
</organism>
<evidence type="ECO:0000256" key="2">
    <source>
        <dbReference type="SAM" id="SignalP"/>
    </source>
</evidence>
<dbReference type="EMBL" id="CP036339">
    <property type="protein sequence ID" value="QDT76130.1"/>
    <property type="molecule type" value="Genomic_DNA"/>
</dbReference>
<dbReference type="Proteomes" id="UP000317909">
    <property type="component" value="Chromosome"/>
</dbReference>
<proteinExistence type="predicted"/>
<dbReference type="InterPro" id="IPR041489">
    <property type="entry name" value="PDZ_6"/>
</dbReference>
<dbReference type="Pfam" id="PF17820">
    <property type="entry name" value="PDZ_6"/>
    <property type="match status" value="1"/>
</dbReference>
<evidence type="ECO:0000313" key="4">
    <source>
        <dbReference type="EMBL" id="QDT76130.1"/>
    </source>
</evidence>
<dbReference type="GO" id="GO:0006508">
    <property type="term" value="P:proteolysis"/>
    <property type="evidence" value="ECO:0007669"/>
    <property type="project" value="UniProtKB-KW"/>
</dbReference>
<dbReference type="SUPFAM" id="SSF50156">
    <property type="entry name" value="PDZ domain-like"/>
    <property type="match status" value="1"/>
</dbReference>
<protein>
    <submittedName>
        <fullName evidence="4">Serine protease HhoA</fullName>
    </submittedName>
</protein>
<keyword evidence="4" id="KW-0645">Protease</keyword>
<accession>A0A517U6C8</accession>
<feature type="domain" description="PDZ" evidence="3">
    <location>
        <begin position="56"/>
        <end position="137"/>
    </location>
</feature>
<dbReference type="AlphaFoldDB" id="A0A517U6C8"/>
<feature type="chain" id="PRO_5021931756" evidence="2">
    <location>
        <begin position="22"/>
        <end position="349"/>
    </location>
</feature>
<dbReference type="InterPro" id="IPR001478">
    <property type="entry name" value="PDZ"/>
</dbReference>
<reference evidence="4 5" key="1">
    <citation type="submission" date="2019-02" db="EMBL/GenBank/DDBJ databases">
        <title>Deep-cultivation of Planctomycetes and their phenomic and genomic characterization uncovers novel biology.</title>
        <authorList>
            <person name="Wiegand S."/>
            <person name="Jogler M."/>
            <person name="Boedeker C."/>
            <person name="Pinto D."/>
            <person name="Vollmers J."/>
            <person name="Rivas-Marin E."/>
            <person name="Kohn T."/>
            <person name="Peeters S.H."/>
            <person name="Heuer A."/>
            <person name="Rast P."/>
            <person name="Oberbeckmann S."/>
            <person name="Bunk B."/>
            <person name="Jeske O."/>
            <person name="Meyerdierks A."/>
            <person name="Storesund J.E."/>
            <person name="Kallscheuer N."/>
            <person name="Luecker S."/>
            <person name="Lage O.M."/>
            <person name="Pohl T."/>
            <person name="Merkel B.J."/>
            <person name="Hornburger P."/>
            <person name="Mueller R.-W."/>
            <person name="Bruemmer F."/>
            <person name="Labrenz M."/>
            <person name="Spormann A.M."/>
            <person name="Op den Camp H."/>
            <person name="Overmann J."/>
            <person name="Amann R."/>
            <person name="Jetten M.S.M."/>
            <person name="Mascher T."/>
            <person name="Medema M.H."/>
            <person name="Devos D.P."/>
            <person name="Kaster A.-K."/>
            <person name="Ovreas L."/>
            <person name="Rohde M."/>
            <person name="Galperin M.Y."/>
            <person name="Jogler C."/>
        </authorList>
    </citation>
    <scope>NUCLEOTIDE SEQUENCE [LARGE SCALE GENOMIC DNA]</scope>
    <source>
        <strain evidence="4 5">I41</strain>
    </source>
</reference>
<dbReference type="Gene3D" id="2.30.42.10">
    <property type="match status" value="1"/>
</dbReference>
<dbReference type="RefSeq" id="WP_145435877.1">
    <property type="nucleotide sequence ID" value="NZ_CP036339.1"/>
</dbReference>
<gene>
    <name evidence="4" type="primary">hhoA</name>
    <name evidence="4" type="ORF">I41_53750</name>
</gene>
<dbReference type="SMART" id="SM00228">
    <property type="entry name" value="PDZ"/>
    <property type="match status" value="1"/>
</dbReference>
<feature type="signal peptide" evidence="2">
    <location>
        <begin position="1"/>
        <end position="21"/>
    </location>
</feature>
<evidence type="ECO:0000313" key="5">
    <source>
        <dbReference type="Proteomes" id="UP000317909"/>
    </source>
</evidence>
<dbReference type="InterPro" id="IPR036034">
    <property type="entry name" value="PDZ_sf"/>
</dbReference>
<keyword evidence="2" id="KW-0732">Signal</keyword>
<dbReference type="PROSITE" id="PS50106">
    <property type="entry name" value="PDZ"/>
    <property type="match status" value="1"/>
</dbReference>
<dbReference type="KEGG" id="llh:I41_53750"/>